<name>A0A4Z2IVJ2_9TELE</name>
<organism evidence="1 2">
    <name type="scientific">Liparis tanakae</name>
    <name type="common">Tanaka's snailfish</name>
    <dbReference type="NCBI Taxonomy" id="230148"/>
    <lineage>
        <taxon>Eukaryota</taxon>
        <taxon>Metazoa</taxon>
        <taxon>Chordata</taxon>
        <taxon>Craniata</taxon>
        <taxon>Vertebrata</taxon>
        <taxon>Euteleostomi</taxon>
        <taxon>Actinopterygii</taxon>
        <taxon>Neopterygii</taxon>
        <taxon>Teleostei</taxon>
        <taxon>Neoteleostei</taxon>
        <taxon>Acanthomorphata</taxon>
        <taxon>Eupercaria</taxon>
        <taxon>Perciformes</taxon>
        <taxon>Cottioidei</taxon>
        <taxon>Cottales</taxon>
        <taxon>Liparidae</taxon>
        <taxon>Liparis</taxon>
    </lineage>
</organism>
<dbReference type="EMBL" id="SRLO01000042">
    <property type="protein sequence ID" value="TNN82019.1"/>
    <property type="molecule type" value="Genomic_DNA"/>
</dbReference>
<evidence type="ECO:0000313" key="2">
    <source>
        <dbReference type="Proteomes" id="UP000314294"/>
    </source>
</evidence>
<gene>
    <name evidence="1" type="ORF">EYF80_007665</name>
</gene>
<keyword evidence="2" id="KW-1185">Reference proteome</keyword>
<dbReference type="AlphaFoldDB" id="A0A4Z2IVJ2"/>
<reference evidence="1 2" key="1">
    <citation type="submission" date="2019-03" db="EMBL/GenBank/DDBJ databases">
        <title>First draft genome of Liparis tanakae, snailfish: a comprehensive survey of snailfish specific genes.</title>
        <authorList>
            <person name="Kim W."/>
            <person name="Song I."/>
            <person name="Jeong J.-H."/>
            <person name="Kim D."/>
            <person name="Kim S."/>
            <person name="Ryu S."/>
            <person name="Song J.Y."/>
            <person name="Lee S.K."/>
        </authorList>
    </citation>
    <scope>NUCLEOTIDE SEQUENCE [LARGE SCALE GENOMIC DNA]</scope>
    <source>
        <tissue evidence="1">Muscle</tissue>
    </source>
</reference>
<evidence type="ECO:0000313" key="1">
    <source>
        <dbReference type="EMBL" id="TNN82019.1"/>
    </source>
</evidence>
<sequence length="100" mass="10988">MTSNGLLQSQQIDAVLVFNLGLDRPYMESRCGFTDPFNIHTAGISNAFPPTISTCSSFSVEGISLLVSWRSHLHMEHQDRSSVHGIEQESHSASLLITVT</sequence>
<dbReference type="Proteomes" id="UP000314294">
    <property type="component" value="Unassembled WGS sequence"/>
</dbReference>
<proteinExistence type="predicted"/>
<accession>A0A4Z2IVJ2</accession>
<protein>
    <submittedName>
        <fullName evidence="1">Uncharacterized protein</fullName>
    </submittedName>
</protein>
<comment type="caution">
    <text evidence="1">The sequence shown here is derived from an EMBL/GenBank/DDBJ whole genome shotgun (WGS) entry which is preliminary data.</text>
</comment>